<dbReference type="Proteomes" id="UP000635387">
    <property type="component" value="Unassembled WGS sequence"/>
</dbReference>
<dbReference type="Gene3D" id="2.160.20.80">
    <property type="entry name" value="E3 ubiquitin-protein ligase SopA"/>
    <property type="match status" value="1"/>
</dbReference>
<keyword evidence="2" id="KW-0472">Membrane</keyword>
<evidence type="ECO:0000313" key="3">
    <source>
        <dbReference type="EMBL" id="GHH24473.1"/>
    </source>
</evidence>
<evidence type="ECO:0000256" key="2">
    <source>
        <dbReference type="SAM" id="Phobius"/>
    </source>
</evidence>
<evidence type="ECO:0008006" key="5">
    <source>
        <dbReference type="Google" id="ProtNLM"/>
    </source>
</evidence>
<protein>
    <recommendedName>
        <fullName evidence="5">Pentapeptide repeat-containing protein</fullName>
    </recommendedName>
</protein>
<organism evidence="3 4">
    <name type="scientific">Amycolatopsis oliviviridis</name>
    <dbReference type="NCBI Taxonomy" id="1471590"/>
    <lineage>
        <taxon>Bacteria</taxon>
        <taxon>Bacillati</taxon>
        <taxon>Actinomycetota</taxon>
        <taxon>Actinomycetes</taxon>
        <taxon>Pseudonocardiales</taxon>
        <taxon>Pseudonocardiaceae</taxon>
        <taxon>Amycolatopsis</taxon>
    </lineage>
</organism>
<sequence length="475" mass="52546">MKSKKLDASKTVLTRRWRNRGGTWWWAIVVIVVPVALIAAAALTMLLMFVDPGSDVKNKIELIKVGLAVAAGTGGVVALVLTGRRQWSTEHDATERRLTDLYVKAVDQLGSDKAAVRHGGLYALERVAQDNPDHRQVVVDVICAYLRAPFQVPGFRRPRKRPGIHRPLVPRRGPSLQNTASGDRTESPNVAELEDDAKDELEVRLTAQRILAKHLRPGDDPKHPTKAFWKDINLDLAGATLIDFNLECCQINEASFIRVTFVGDVQFREATFTGTACFDSAAFAGTACFAGAAFNGAAWFREVIFIGTAWFDEMAFTSDTDFNKATFASTAYFRGTDFGGFTQFDEVTFASDADFDSATFMGDASFAMATFTRDAGFHVVTFARDARFYEATFEAGPGAFLARIRPNNLDFWGSSWPLGWTVELTDDAEQEWLLLVPVPVVLDQEQPQERHRSSRDITWSGFDRPALGWPGSGCP</sequence>
<dbReference type="Pfam" id="PF13576">
    <property type="entry name" value="Pentapeptide_3"/>
    <property type="match status" value="2"/>
</dbReference>
<dbReference type="InterPro" id="IPR001646">
    <property type="entry name" value="5peptide_repeat"/>
</dbReference>
<dbReference type="RefSeq" id="WP_191256764.1">
    <property type="nucleotide sequence ID" value="NZ_BNAY01000005.1"/>
</dbReference>
<evidence type="ECO:0000256" key="1">
    <source>
        <dbReference type="SAM" id="MobiDB-lite"/>
    </source>
</evidence>
<evidence type="ECO:0000313" key="4">
    <source>
        <dbReference type="Proteomes" id="UP000635387"/>
    </source>
</evidence>
<name>A0ABQ3LT15_9PSEU</name>
<keyword evidence="4" id="KW-1185">Reference proteome</keyword>
<feature type="region of interest" description="Disordered" evidence="1">
    <location>
        <begin position="157"/>
        <end position="191"/>
    </location>
</feature>
<dbReference type="EMBL" id="BNAY01000005">
    <property type="protein sequence ID" value="GHH24473.1"/>
    <property type="molecule type" value="Genomic_DNA"/>
</dbReference>
<keyword evidence="2" id="KW-0812">Transmembrane</keyword>
<comment type="caution">
    <text evidence="3">The sequence shown here is derived from an EMBL/GenBank/DDBJ whole genome shotgun (WGS) entry which is preliminary data.</text>
</comment>
<feature type="transmembrane region" description="Helical" evidence="2">
    <location>
        <begin position="24"/>
        <end position="50"/>
    </location>
</feature>
<accession>A0ABQ3LT15</accession>
<gene>
    <name evidence="3" type="ORF">GCM10017790_48840</name>
</gene>
<keyword evidence="2" id="KW-1133">Transmembrane helix</keyword>
<reference evidence="4" key="1">
    <citation type="journal article" date="2019" name="Int. J. Syst. Evol. Microbiol.">
        <title>The Global Catalogue of Microorganisms (GCM) 10K type strain sequencing project: providing services to taxonomists for standard genome sequencing and annotation.</title>
        <authorList>
            <consortium name="The Broad Institute Genomics Platform"/>
            <consortium name="The Broad Institute Genome Sequencing Center for Infectious Disease"/>
            <person name="Wu L."/>
            <person name="Ma J."/>
        </authorList>
    </citation>
    <scope>NUCLEOTIDE SEQUENCE [LARGE SCALE GENOMIC DNA]</scope>
    <source>
        <strain evidence="4">CGMCC 4.7683</strain>
    </source>
</reference>
<proteinExistence type="predicted"/>